<evidence type="ECO:0000256" key="12">
    <source>
        <dbReference type="ARBA" id="ARBA00023136"/>
    </source>
</evidence>
<dbReference type="GO" id="GO:0008654">
    <property type="term" value="P:phospholipid biosynthetic process"/>
    <property type="evidence" value="ECO:0007669"/>
    <property type="project" value="UniProtKB-KW"/>
</dbReference>
<keyword evidence="13" id="KW-0594">Phospholipid biosynthesis</keyword>
<gene>
    <name evidence="20" type="ORF">FC34_GL000410</name>
</gene>
<feature type="binding site" evidence="17">
    <location>
        <position position="3"/>
    </location>
    <ligand>
        <name>ATP</name>
        <dbReference type="ChEBI" id="CHEBI:30616"/>
    </ligand>
</feature>
<feature type="binding site" evidence="16">
    <location>
        <position position="44"/>
    </location>
    <ligand>
        <name>substrate</name>
    </ligand>
</feature>
<evidence type="ECO:0000256" key="19">
    <source>
        <dbReference type="SAM" id="Phobius"/>
    </source>
</evidence>
<dbReference type="InterPro" id="IPR000829">
    <property type="entry name" value="DAGK"/>
</dbReference>
<evidence type="ECO:0000256" key="5">
    <source>
        <dbReference type="ARBA" id="ARBA00022679"/>
    </source>
</evidence>
<sequence length="106" mass="11750">MEEGNFRREFVLSALVIVAGVAFQISWFDWFVIALSILLVFLSELWNTIIENVVDFIIGHQFDVRAKKIKDMSAGAVVLAGLVAILAGVYVFGPKLIDFLGGFLND</sequence>
<evidence type="ECO:0000256" key="11">
    <source>
        <dbReference type="ARBA" id="ARBA00023098"/>
    </source>
</evidence>
<feature type="binding site" evidence="18">
    <location>
        <position position="3"/>
    </location>
    <ligand>
        <name>a divalent metal cation</name>
        <dbReference type="ChEBI" id="CHEBI:60240"/>
    </ligand>
</feature>
<comment type="cofactor">
    <cofactor evidence="18">
        <name>Mg(2+)</name>
        <dbReference type="ChEBI" id="CHEBI:18420"/>
    </cofactor>
    <text evidence="18">Mn(2+), Zn(2+), Cd(2+) and Co(2+) support activity to lesser extents.</text>
</comment>
<keyword evidence="18" id="KW-0479">Metal-binding</keyword>
<evidence type="ECO:0000256" key="9">
    <source>
        <dbReference type="ARBA" id="ARBA00022840"/>
    </source>
</evidence>
<keyword evidence="18" id="KW-0460">Magnesium</keyword>
<dbReference type="CDD" id="cd14265">
    <property type="entry name" value="UDPK_IM_like"/>
    <property type="match status" value="1"/>
</dbReference>
<keyword evidence="8" id="KW-0418">Kinase</keyword>
<comment type="similarity">
    <text evidence="2">Belongs to the bacterial diacylglycerol kinase family.</text>
</comment>
<feature type="active site" description="Proton acceptor" evidence="15">
    <location>
        <position position="44"/>
    </location>
</feature>
<keyword evidence="9 17" id="KW-0067">ATP-binding</keyword>
<reference evidence="20 21" key="1">
    <citation type="journal article" date="2015" name="Genome Announc.">
        <title>Expanding the biotechnology potential of lactobacilli through comparative genomics of 213 strains and associated genera.</title>
        <authorList>
            <person name="Sun Z."/>
            <person name="Harris H.M."/>
            <person name="McCann A."/>
            <person name="Guo C."/>
            <person name="Argimon S."/>
            <person name="Zhang W."/>
            <person name="Yang X."/>
            <person name="Jeffery I.B."/>
            <person name="Cooney J.C."/>
            <person name="Kagawa T.F."/>
            <person name="Liu W."/>
            <person name="Song Y."/>
            <person name="Salvetti E."/>
            <person name="Wrobel A."/>
            <person name="Rasinkangas P."/>
            <person name="Parkhill J."/>
            <person name="Rea M.C."/>
            <person name="O'Sullivan O."/>
            <person name="Ritari J."/>
            <person name="Douillard F.P."/>
            <person name="Paul Ross R."/>
            <person name="Yang R."/>
            <person name="Briner A.E."/>
            <person name="Felis G.E."/>
            <person name="de Vos W.M."/>
            <person name="Barrangou R."/>
            <person name="Klaenhammer T.R."/>
            <person name="Caufield P.W."/>
            <person name="Cui Y."/>
            <person name="Zhang H."/>
            <person name="O'Toole P.W."/>
        </authorList>
    </citation>
    <scope>NUCLEOTIDE SEQUENCE [LARGE SCALE GENOMIC DNA]</scope>
    <source>
        <strain evidence="20 21">DSM 23927</strain>
    </source>
</reference>
<dbReference type="PATRIC" id="fig|1423727.3.peg.412"/>
<evidence type="ECO:0000256" key="15">
    <source>
        <dbReference type="PIRSR" id="PIRSR600829-1"/>
    </source>
</evidence>
<evidence type="ECO:0000256" key="2">
    <source>
        <dbReference type="ARBA" id="ARBA00005967"/>
    </source>
</evidence>
<dbReference type="PANTHER" id="PTHR34299">
    <property type="entry name" value="DIACYLGLYCEROL KINASE"/>
    <property type="match status" value="1"/>
</dbReference>
<comment type="subcellular location">
    <subcellularLocation>
        <location evidence="1">Cell membrane</location>
        <topology evidence="1">Multi-pass membrane protein</topology>
    </subcellularLocation>
</comment>
<feature type="transmembrane region" description="Helical" evidence="19">
    <location>
        <begin position="12"/>
        <end position="42"/>
    </location>
</feature>
<dbReference type="STRING" id="1423727.FC34_GL000410"/>
<evidence type="ECO:0000256" key="1">
    <source>
        <dbReference type="ARBA" id="ARBA00004651"/>
    </source>
</evidence>
<evidence type="ECO:0000256" key="6">
    <source>
        <dbReference type="ARBA" id="ARBA00022692"/>
    </source>
</evidence>
<evidence type="ECO:0000256" key="8">
    <source>
        <dbReference type="ARBA" id="ARBA00022777"/>
    </source>
</evidence>
<proteinExistence type="inferred from homology"/>
<keyword evidence="12 19" id="KW-0472">Membrane</keyword>
<dbReference type="GO" id="GO:0005886">
    <property type="term" value="C:plasma membrane"/>
    <property type="evidence" value="ECO:0007669"/>
    <property type="project" value="UniProtKB-SubCell"/>
</dbReference>
<keyword evidence="3" id="KW-1003">Cell membrane</keyword>
<dbReference type="GO" id="GO:0016301">
    <property type="term" value="F:kinase activity"/>
    <property type="evidence" value="ECO:0007669"/>
    <property type="project" value="UniProtKB-KW"/>
</dbReference>
<dbReference type="InterPro" id="IPR036945">
    <property type="entry name" value="DAGK_sf"/>
</dbReference>
<dbReference type="InterPro" id="IPR033717">
    <property type="entry name" value="UDPK"/>
</dbReference>
<feature type="transmembrane region" description="Helical" evidence="19">
    <location>
        <begin position="74"/>
        <end position="93"/>
    </location>
</feature>
<keyword evidence="5" id="KW-0808">Transferase</keyword>
<feature type="binding site" evidence="18">
    <location>
        <position position="51"/>
    </location>
    <ligand>
        <name>a divalent metal cation</name>
        <dbReference type="ChEBI" id="CHEBI:60240"/>
    </ligand>
</feature>
<keyword evidence="11" id="KW-0443">Lipid metabolism</keyword>
<name>A0A0R2BAE3_9LACO</name>
<dbReference type="Pfam" id="PF01219">
    <property type="entry name" value="DAGK_prokar"/>
    <property type="match status" value="1"/>
</dbReference>
<accession>A0A0R2BAE3</accession>
<dbReference type="GO" id="GO:0005524">
    <property type="term" value="F:ATP binding"/>
    <property type="evidence" value="ECO:0007669"/>
    <property type="project" value="UniProtKB-KW"/>
</dbReference>
<evidence type="ECO:0000256" key="13">
    <source>
        <dbReference type="ARBA" id="ARBA00023209"/>
    </source>
</evidence>
<evidence type="ECO:0000256" key="10">
    <source>
        <dbReference type="ARBA" id="ARBA00022989"/>
    </source>
</evidence>
<evidence type="ECO:0000256" key="14">
    <source>
        <dbReference type="ARBA" id="ARBA00023264"/>
    </source>
</evidence>
<evidence type="ECO:0000256" key="4">
    <source>
        <dbReference type="ARBA" id="ARBA00022516"/>
    </source>
</evidence>
<evidence type="ECO:0000256" key="18">
    <source>
        <dbReference type="PIRSR" id="PIRSR600829-4"/>
    </source>
</evidence>
<dbReference type="AlphaFoldDB" id="A0A0R2BAE3"/>
<feature type="binding site" evidence="17">
    <location>
        <begin position="70"/>
        <end position="71"/>
    </location>
    <ligand>
        <name>ATP</name>
        <dbReference type="ChEBI" id="CHEBI:30616"/>
    </ligand>
</feature>
<keyword evidence="10 19" id="KW-1133">Transmembrane helix</keyword>
<feature type="binding site" evidence="17">
    <location>
        <position position="51"/>
    </location>
    <ligand>
        <name>ATP</name>
        <dbReference type="ChEBI" id="CHEBI:30616"/>
    </ligand>
</feature>
<dbReference type="Gene3D" id="1.10.287.3610">
    <property type="match status" value="1"/>
</dbReference>
<keyword evidence="21" id="KW-1185">Reference proteome</keyword>
<evidence type="ECO:0000256" key="7">
    <source>
        <dbReference type="ARBA" id="ARBA00022741"/>
    </source>
</evidence>
<keyword evidence="4" id="KW-0444">Lipid biosynthesis</keyword>
<dbReference type="Proteomes" id="UP000051672">
    <property type="component" value="Unassembled WGS sequence"/>
</dbReference>
<evidence type="ECO:0000256" key="3">
    <source>
        <dbReference type="ARBA" id="ARBA00022475"/>
    </source>
</evidence>
<evidence type="ECO:0000256" key="17">
    <source>
        <dbReference type="PIRSR" id="PIRSR600829-3"/>
    </source>
</evidence>
<keyword evidence="7 17" id="KW-0547">Nucleotide-binding</keyword>
<keyword evidence="14" id="KW-1208">Phospholipid metabolism</keyword>
<evidence type="ECO:0000256" key="16">
    <source>
        <dbReference type="PIRSR" id="PIRSR600829-2"/>
    </source>
</evidence>
<organism evidence="20 21">
    <name type="scientific">Lacticaseibacillus brantae DSM 23927</name>
    <dbReference type="NCBI Taxonomy" id="1423727"/>
    <lineage>
        <taxon>Bacteria</taxon>
        <taxon>Bacillati</taxon>
        <taxon>Bacillota</taxon>
        <taxon>Bacilli</taxon>
        <taxon>Lactobacillales</taxon>
        <taxon>Lactobacillaceae</taxon>
        <taxon>Lacticaseibacillus</taxon>
    </lineage>
</organism>
<dbReference type="EMBL" id="AYZQ01000001">
    <property type="protein sequence ID" value="KRM72700.1"/>
    <property type="molecule type" value="Genomic_DNA"/>
</dbReference>
<dbReference type="GO" id="GO:0046872">
    <property type="term" value="F:metal ion binding"/>
    <property type="evidence" value="ECO:0007669"/>
    <property type="project" value="UniProtKB-KW"/>
</dbReference>
<protein>
    <recommendedName>
        <fullName evidence="22">Diacylglycerol kinase</fullName>
    </recommendedName>
</protein>
<evidence type="ECO:0000313" key="21">
    <source>
        <dbReference type="Proteomes" id="UP000051672"/>
    </source>
</evidence>
<evidence type="ECO:0008006" key="22">
    <source>
        <dbReference type="Google" id="ProtNLM"/>
    </source>
</evidence>
<dbReference type="PANTHER" id="PTHR34299:SF1">
    <property type="entry name" value="DIACYLGLYCEROL KINASE"/>
    <property type="match status" value="1"/>
</dbReference>
<comment type="caution">
    <text evidence="20">The sequence shown here is derived from an EMBL/GenBank/DDBJ whole genome shotgun (WGS) entry which is preliminary data.</text>
</comment>
<evidence type="ECO:0000313" key="20">
    <source>
        <dbReference type="EMBL" id="KRM72700.1"/>
    </source>
</evidence>
<keyword evidence="6 19" id="KW-0812">Transmembrane</keyword>